<dbReference type="GO" id="GO:0032259">
    <property type="term" value="P:methylation"/>
    <property type="evidence" value="ECO:0007669"/>
    <property type="project" value="UniProtKB-KW"/>
</dbReference>
<evidence type="ECO:0000313" key="3">
    <source>
        <dbReference type="Proteomes" id="UP001626628"/>
    </source>
</evidence>
<protein>
    <submittedName>
        <fullName evidence="2">Class I SAM-dependent methyltransferase</fullName>
        <ecNumber evidence="2">2.1.1.-</ecNumber>
    </submittedName>
</protein>
<dbReference type="EMBL" id="CP147982">
    <property type="protein sequence ID" value="WXK77563.1"/>
    <property type="molecule type" value="Genomic_DNA"/>
</dbReference>
<feature type="domain" description="Methyltransferase type 11" evidence="1">
    <location>
        <begin position="49"/>
        <end position="136"/>
    </location>
</feature>
<proteinExistence type="predicted"/>
<dbReference type="CDD" id="cd02440">
    <property type="entry name" value="AdoMet_MTases"/>
    <property type="match status" value="1"/>
</dbReference>
<keyword evidence="2" id="KW-0489">Methyltransferase</keyword>
<keyword evidence="3" id="KW-1185">Reference proteome</keyword>
<dbReference type="InterPro" id="IPR029063">
    <property type="entry name" value="SAM-dependent_MTases_sf"/>
</dbReference>
<accession>A0ABZ2QLZ4</accession>
<keyword evidence="2" id="KW-0808">Transferase</keyword>
<organism evidence="2 3">
    <name type="scientific">Streptomyces sirii</name>
    <dbReference type="NCBI Taxonomy" id="3127701"/>
    <lineage>
        <taxon>Bacteria</taxon>
        <taxon>Bacillati</taxon>
        <taxon>Actinomycetota</taxon>
        <taxon>Actinomycetes</taxon>
        <taxon>Kitasatosporales</taxon>
        <taxon>Streptomycetaceae</taxon>
        <taxon>Streptomyces</taxon>
    </lineage>
</organism>
<evidence type="ECO:0000259" key="1">
    <source>
        <dbReference type="Pfam" id="PF08241"/>
    </source>
</evidence>
<name>A0ABZ2QLZ4_9ACTN</name>
<dbReference type="SUPFAM" id="SSF53335">
    <property type="entry name" value="S-adenosyl-L-methionine-dependent methyltransferases"/>
    <property type="match status" value="1"/>
</dbReference>
<reference evidence="2 3" key="1">
    <citation type="submission" date="2024-03" db="EMBL/GenBank/DDBJ databases">
        <title>The complete genome of Streptomyces sirii sp.nov.</title>
        <authorList>
            <person name="Zakalyukina Y.V."/>
            <person name="Belik A.R."/>
            <person name="Biryukov M.V."/>
            <person name="Baturina O.A."/>
            <person name="Kabilov M.R."/>
        </authorList>
    </citation>
    <scope>NUCLEOTIDE SEQUENCE [LARGE SCALE GENOMIC DNA]</scope>
    <source>
        <strain evidence="2 3">BP-8</strain>
    </source>
</reference>
<dbReference type="Gene3D" id="3.40.50.150">
    <property type="entry name" value="Vaccinia Virus protein VP39"/>
    <property type="match status" value="1"/>
</dbReference>
<dbReference type="RefSeq" id="WP_407286774.1">
    <property type="nucleotide sequence ID" value="NZ_CP147982.1"/>
</dbReference>
<sequence>MTDIAATTRETYDAIAADYARRWRSAPPPVVAAADHLAGLLPPGARVADVGCGPGHQTRLLRDRGLNATGFDLSREMLAADAVPGLVQADMRALPLAASVVDAVWCVAALLHVPRPEVPLTLAEFARVVRPGGLLALSLAEGDDEGWEPVSYAPELRRWYVGHRLAPFTALLADAGFEVTDHTRWSTHRDWLMLHARRG</sequence>
<dbReference type="EC" id="2.1.1.-" evidence="2"/>
<dbReference type="InterPro" id="IPR013216">
    <property type="entry name" value="Methyltransf_11"/>
</dbReference>
<dbReference type="InterPro" id="IPR050508">
    <property type="entry name" value="Methyltransf_Superfamily"/>
</dbReference>
<dbReference type="Pfam" id="PF08241">
    <property type="entry name" value="Methyltransf_11"/>
    <property type="match status" value="1"/>
</dbReference>
<dbReference type="PANTHER" id="PTHR42912">
    <property type="entry name" value="METHYLTRANSFERASE"/>
    <property type="match status" value="1"/>
</dbReference>
<dbReference type="Proteomes" id="UP001626628">
    <property type="component" value="Chromosome"/>
</dbReference>
<dbReference type="GO" id="GO:0008168">
    <property type="term" value="F:methyltransferase activity"/>
    <property type="evidence" value="ECO:0007669"/>
    <property type="project" value="UniProtKB-KW"/>
</dbReference>
<gene>
    <name evidence="2" type="ORF">WAB15_17030</name>
</gene>
<evidence type="ECO:0000313" key="2">
    <source>
        <dbReference type="EMBL" id="WXK77563.1"/>
    </source>
</evidence>